<dbReference type="PANTHER" id="PTHR43546:SF3">
    <property type="entry name" value="UPF0173 METAL-DEPENDENT HYDROLASE MJ1163"/>
    <property type="match status" value="1"/>
</dbReference>
<dbReference type="SUPFAM" id="SSF56281">
    <property type="entry name" value="Metallo-hydrolase/oxidoreductase"/>
    <property type="match status" value="1"/>
</dbReference>
<dbReference type="EMBL" id="CP041690">
    <property type="protein sequence ID" value="QEE22244.1"/>
    <property type="molecule type" value="Genomic_DNA"/>
</dbReference>
<dbReference type="InterPro" id="IPR036866">
    <property type="entry name" value="RibonucZ/Hydroxyglut_hydro"/>
</dbReference>
<protein>
    <submittedName>
        <fullName evidence="1">MBL fold metallo-hydrolase</fullName>
    </submittedName>
</protein>
<dbReference type="PANTHER" id="PTHR43546">
    <property type="entry name" value="UPF0173 METAL-DEPENDENT HYDROLASE MJ1163-RELATED"/>
    <property type="match status" value="1"/>
</dbReference>
<dbReference type="Gene3D" id="3.60.15.10">
    <property type="entry name" value="Ribonuclease Z/Hydroxyacylglutathione hydrolase-like"/>
    <property type="match status" value="1"/>
</dbReference>
<sequence>MQQADILASSAGDITITPVHHASLVLGFDGLTVYLDPVGSPDRYSDLPRPDLVLLTHEHGDHLSPETLAALVGPQTRLIGARVAIEKLDGALADKAEIISHGETVDIDGLGITAVPAENISPEKLKYHPPGVGNGYLLRFGGKTIYVSGDTEDTAEMRALTDIAVAFLPMNQPYTMTGQQAADAVRAFRPQVVYPFHYLGGAENEVFATELLGEPGIEVRQRDWYVED</sequence>
<reference evidence="1 2" key="1">
    <citation type="journal article" date="2015" name="Int. J. Syst. Evol. Microbiol.">
        <title>Youhaiella tibetensis gen. nov., sp. nov., isolated from subsurface sediment.</title>
        <authorList>
            <person name="Wang Y.X."/>
            <person name="Huang F.Q."/>
            <person name="Nogi Y."/>
            <person name="Pang S.J."/>
            <person name="Wang P.K."/>
            <person name="Lv J."/>
        </authorList>
    </citation>
    <scope>NUCLEOTIDE SEQUENCE [LARGE SCALE GENOMIC DNA]</scope>
    <source>
        <strain evidence="2">fig4</strain>
    </source>
</reference>
<keyword evidence="2" id="KW-1185">Reference proteome</keyword>
<evidence type="ECO:0000313" key="2">
    <source>
        <dbReference type="Proteomes" id="UP000321062"/>
    </source>
</evidence>
<evidence type="ECO:0000313" key="1">
    <source>
        <dbReference type="EMBL" id="QEE22244.1"/>
    </source>
</evidence>
<dbReference type="OrthoDB" id="9805728at2"/>
<dbReference type="InterPro" id="IPR050114">
    <property type="entry name" value="UPF0173_UPF0282_UlaG_hydrolase"/>
</dbReference>
<proteinExistence type="predicted"/>
<accession>A0A5B9DV66</accession>
<dbReference type="Proteomes" id="UP000321062">
    <property type="component" value="Chromosome"/>
</dbReference>
<dbReference type="RefSeq" id="WP_147657792.1">
    <property type="nucleotide sequence ID" value="NZ_BMFM01000001.1"/>
</dbReference>
<dbReference type="SMART" id="SM00849">
    <property type="entry name" value="Lactamase_B"/>
    <property type="match status" value="1"/>
</dbReference>
<dbReference type="AlphaFoldDB" id="A0A5B9DV66"/>
<organism evidence="1 2">
    <name type="scientific">Paradevosia tibetensis</name>
    <dbReference type="NCBI Taxonomy" id="1447062"/>
    <lineage>
        <taxon>Bacteria</taxon>
        <taxon>Pseudomonadati</taxon>
        <taxon>Pseudomonadota</taxon>
        <taxon>Alphaproteobacteria</taxon>
        <taxon>Hyphomicrobiales</taxon>
        <taxon>Devosiaceae</taxon>
        <taxon>Paradevosia</taxon>
    </lineage>
</organism>
<keyword evidence="1" id="KW-0378">Hydrolase</keyword>
<gene>
    <name evidence="1" type="ORF">FNA67_19680</name>
</gene>
<dbReference type="InterPro" id="IPR001279">
    <property type="entry name" value="Metallo-B-lactamas"/>
</dbReference>
<dbReference type="KEGG" id="yti:FNA67_19680"/>
<dbReference type="GO" id="GO:0016787">
    <property type="term" value="F:hydrolase activity"/>
    <property type="evidence" value="ECO:0007669"/>
    <property type="project" value="UniProtKB-KW"/>
</dbReference>
<name>A0A5B9DV66_9HYPH</name>
<dbReference type="Pfam" id="PF13483">
    <property type="entry name" value="Lactamase_B_3"/>
    <property type="match status" value="1"/>
</dbReference>